<evidence type="ECO:0000313" key="2">
    <source>
        <dbReference type="EMBL" id="EAU31263.1"/>
    </source>
</evidence>
<protein>
    <submittedName>
        <fullName evidence="2">Uncharacterized protein</fullName>
    </submittedName>
</protein>
<evidence type="ECO:0000256" key="1">
    <source>
        <dbReference type="SAM" id="MobiDB-lite"/>
    </source>
</evidence>
<name>Q0CDZ4_ASPTN</name>
<feature type="compositionally biased region" description="Low complexity" evidence="1">
    <location>
        <begin position="73"/>
        <end position="97"/>
    </location>
</feature>
<dbReference type="GeneID" id="4353156"/>
<organism evidence="2 3">
    <name type="scientific">Aspergillus terreus (strain NIH 2624 / FGSC A1156)</name>
    <dbReference type="NCBI Taxonomy" id="341663"/>
    <lineage>
        <taxon>Eukaryota</taxon>
        <taxon>Fungi</taxon>
        <taxon>Dikarya</taxon>
        <taxon>Ascomycota</taxon>
        <taxon>Pezizomycotina</taxon>
        <taxon>Eurotiomycetes</taxon>
        <taxon>Eurotiomycetidae</taxon>
        <taxon>Eurotiales</taxon>
        <taxon>Aspergillaceae</taxon>
        <taxon>Aspergillus</taxon>
        <taxon>Aspergillus subgen. Circumdati</taxon>
    </lineage>
</organism>
<dbReference type="Proteomes" id="UP000007963">
    <property type="component" value="Unassembled WGS sequence"/>
</dbReference>
<evidence type="ECO:0000313" key="3">
    <source>
        <dbReference type="Proteomes" id="UP000007963"/>
    </source>
</evidence>
<accession>Q0CDZ4</accession>
<feature type="compositionally biased region" description="Polar residues" evidence="1">
    <location>
        <begin position="1"/>
        <end position="13"/>
    </location>
</feature>
<proteinExistence type="predicted"/>
<gene>
    <name evidence="2" type="ORF">ATEG_08090</name>
</gene>
<dbReference type="AlphaFoldDB" id="Q0CDZ4"/>
<sequence>MSTMQQPNATENMAPTDGGSWRPPGEKSLPRVQTQRATDPRTSIEDYSRVMLEYTHHRMANFADLDDDRGSSRSRSSRGSETSGRSGTSSVSSLSKGAVPTSAGISHHDFASSETKAKPSQNNSNSNQTS</sequence>
<feature type="compositionally biased region" description="Basic and acidic residues" evidence="1">
    <location>
        <begin position="106"/>
        <end position="117"/>
    </location>
</feature>
<feature type="region of interest" description="Disordered" evidence="1">
    <location>
        <begin position="1"/>
        <end position="46"/>
    </location>
</feature>
<dbReference type="RefSeq" id="XP_001216711.1">
    <property type="nucleotide sequence ID" value="XM_001216711.1"/>
</dbReference>
<dbReference type="EMBL" id="CH476605">
    <property type="protein sequence ID" value="EAU31263.1"/>
    <property type="molecule type" value="Genomic_DNA"/>
</dbReference>
<feature type="compositionally biased region" description="Low complexity" evidence="1">
    <location>
        <begin position="120"/>
        <end position="130"/>
    </location>
</feature>
<dbReference type="OMA" id="VMLEYTH"/>
<dbReference type="VEuPathDB" id="FungiDB:ATEG_08090"/>
<dbReference type="HOGENOM" id="CLU_148812_0_0_1"/>
<reference evidence="3" key="1">
    <citation type="submission" date="2005-09" db="EMBL/GenBank/DDBJ databases">
        <title>Annotation of the Aspergillus terreus NIH2624 genome.</title>
        <authorList>
            <person name="Birren B.W."/>
            <person name="Lander E.S."/>
            <person name="Galagan J.E."/>
            <person name="Nusbaum C."/>
            <person name="Devon K."/>
            <person name="Henn M."/>
            <person name="Ma L.-J."/>
            <person name="Jaffe D.B."/>
            <person name="Butler J."/>
            <person name="Alvarez P."/>
            <person name="Gnerre S."/>
            <person name="Grabherr M."/>
            <person name="Kleber M."/>
            <person name="Mauceli E.W."/>
            <person name="Brockman W."/>
            <person name="Rounsley S."/>
            <person name="Young S.K."/>
            <person name="LaButti K."/>
            <person name="Pushparaj V."/>
            <person name="DeCaprio D."/>
            <person name="Crawford M."/>
            <person name="Koehrsen M."/>
            <person name="Engels R."/>
            <person name="Montgomery P."/>
            <person name="Pearson M."/>
            <person name="Howarth C."/>
            <person name="Larson L."/>
            <person name="Luoma S."/>
            <person name="White J."/>
            <person name="Alvarado L."/>
            <person name="Kodira C.D."/>
            <person name="Zeng Q."/>
            <person name="Oleary S."/>
            <person name="Yandava C."/>
            <person name="Denning D.W."/>
            <person name="Nierman W.C."/>
            <person name="Milne T."/>
            <person name="Madden K."/>
        </authorList>
    </citation>
    <scope>NUCLEOTIDE SEQUENCE [LARGE SCALE GENOMIC DNA]</scope>
    <source>
        <strain evidence="3">NIH 2624 / FGSC A1156</strain>
    </source>
</reference>
<feature type="region of interest" description="Disordered" evidence="1">
    <location>
        <begin position="62"/>
        <end position="130"/>
    </location>
</feature>
<dbReference type="OrthoDB" id="4498167at2759"/>